<evidence type="ECO:0000256" key="1">
    <source>
        <dbReference type="SAM" id="MobiDB-lite"/>
    </source>
</evidence>
<comment type="caution">
    <text evidence="3">The sequence shown here is derived from an EMBL/GenBank/DDBJ whole genome shotgun (WGS) entry which is preliminary data.</text>
</comment>
<evidence type="ECO:0000256" key="2">
    <source>
        <dbReference type="SAM" id="Phobius"/>
    </source>
</evidence>
<sequence>MPPDDGRQLTTPQAHYPYPKEVWTPSGGWWTRPKNWASNTIVAVVGIGLATYGVWRVSARNEQRHIAPTKPIPSARWSPQAAALGVRKE</sequence>
<dbReference type="EMBL" id="QKWK01000004">
    <property type="protein sequence ID" value="TXT11094.1"/>
    <property type="molecule type" value="Genomic_DNA"/>
</dbReference>
<gene>
    <name evidence="3" type="ORF">VHUM_01845</name>
</gene>
<dbReference type="AlphaFoldDB" id="A0A7D8V236"/>
<dbReference type="PANTHER" id="PTHR34286">
    <property type="entry name" value="TRANSMEMBRANE PROTEIN"/>
    <property type="match status" value="1"/>
</dbReference>
<accession>A0A7D8V236</accession>
<organism evidence="3 4">
    <name type="scientific">Vanrija humicola</name>
    <name type="common">Yeast</name>
    <name type="synonym">Cryptococcus humicola</name>
    <dbReference type="NCBI Taxonomy" id="5417"/>
    <lineage>
        <taxon>Eukaryota</taxon>
        <taxon>Fungi</taxon>
        <taxon>Dikarya</taxon>
        <taxon>Basidiomycota</taxon>
        <taxon>Agaricomycotina</taxon>
        <taxon>Tremellomycetes</taxon>
        <taxon>Trichosporonales</taxon>
        <taxon>Trichosporonaceae</taxon>
        <taxon>Vanrija</taxon>
    </lineage>
</organism>
<keyword evidence="2" id="KW-0472">Membrane</keyword>
<evidence type="ECO:0000313" key="4">
    <source>
        <dbReference type="Proteomes" id="UP000473826"/>
    </source>
</evidence>
<evidence type="ECO:0000313" key="3">
    <source>
        <dbReference type="EMBL" id="TXT11094.1"/>
    </source>
</evidence>
<dbReference type="Proteomes" id="UP000473826">
    <property type="component" value="Unassembled WGS sequence"/>
</dbReference>
<feature type="transmembrane region" description="Helical" evidence="2">
    <location>
        <begin position="36"/>
        <end position="55"/>
    </location>
</feature>
<keyword evidence="4" id="KW-1185">Reference proteome</keyword>
<feature type="region of interest" description="Disordered" evidence="1">
    <location>
        <begin position="69"/>
        <end position="89"/>
    </location>
</feature>
<proteinExistence type="predicted"/>
<protein>
    <submittedName>
        <fullName evidence="3">Uncharacterized protein</fullName>
    </submittedName>
</protein>
<keyword evidence="2" id="KW-0812">Transmembrane</keyword>
<reference evidence="3 4" key="1">
    <citation type="journal article" date="2019" name="PLoS Genet.">
        <title>Convergent evolution of linked mating-type loci in basidiomycete fungi.</title>
        <authorList>
            <person name="Sun S."/>
            <person name="Coelho M.A."/>
            <person name="Heitman J."/>
            <person name="Nowrousian M."/>
        </authorList>
    </citation>
    <scope>NUCLEOTIDE SEQUENCE [LARGE SCALE GENOMIC DNA]</scope>
    <source>
        <strain evidence="3 4">CBS 4282</strain>
    </source>
</reference>
<keyword evidence="2" id="KW-1133">Transmembrane helix</keyword>
<name>A0A7D8V236_VANHU</name>
<dbReference type="OrthoDB" id="2100988at2759"/>
<dbReference type="PANTHER" id="PTHR34286:SF1">
    <property type="entry name" value="TRANSMEMBRANE PROTEIN"/>
    <property type="match status" value="1"/>
</dbReference>